<evidence type="ECO:0000256" key="1">
    <source>
        <dbReference type="ARBA" id="ARBA00004430"/>
    </source>
</evidence>
<sequence length="1104" mass="130098">MPTSTQAAAAFLPRNYCLTNQSSNYVPEQTSVREIQWDIKELPEVHSGAGGDSTPSQSSLRNGQRQQPHQRHQRHQRQQQQRQQPQLQAPQPQPQAPQQRRPQAPRQQQLREQKAENSLRKASQKLARVERELERTEISLVQCQHDFDVAMQTKQTYQTDYNALLKRRNDANTLISGLTGEKIRWNEQNKAFELSIEKLIGNTILVTTFLSYCAPLKQDFRQRMLNEWQKQIQQRTIHFSDNFNIIEQLNDEATIGEWNLQGLPNDDLSIQNGIIATSNYRYPLLIDRQLQGKSWIKTMERDHDLVITTLNSKLFRRQLEDSIAFGRVSVIDFTVTQRGLEHQLLSLAIANERNERERERVKLARETTKNKRMLKELEDNLLIKLTTIATEVKEKVVIAEETKMKISTAREEYRPVAVRGSIIYFLMSETALVNPMYYISLQQFLGLFHESMIKSNKLAARQKRIQNINDYLTYQTWFYTIRGLYEEDRLMFTLLMALRIDLRRGRIRYDEFQLQKNEHTVKDWFDKQSSLPETFENLNEFHRFLFIRCISPDRTISEARNYIQHSFGIKYLEIPVLNLELLRDESDVKTPLLKGQDILARRFLQQTIQSGRWLLLQNAHLGLDYLEEFHQTLMTMDNCDPTCRVWLTTKTHSEFPIEILHSSIKFTNEPPQGVCAGLKHIYGLMTQDKLEYIESVYWRPLLYTTSFLHKFNQTDWEASVQYIQNHLDDLNPKLNLSWKAIRYMIAEIQYGGRITDDRDRRLKITYAKKWFDDGLFSMDFKFYDEYMIPKDKRVEDYLDAIDRFPLIDSPQTFGLHVNADITYSVNRAKFILAKILQIQHKEATANLSGGETRDTIVHHLANEMLIKLPLSFIPHESLRQILDSIFDGRVPINWTKYSWESSTLDFWFSELLDRYIQYNNWLNYGRPKYFWITGFFNPNGCLTAMRQEVTRMHYGWSLDTVAIDNMVLRSYKDDIREAPTEGVYVYGLYLEGASWDRKNTRLHESQNKVIYVPMPIIYIYAINPSVVADPKLGIMIMTTHKKLRLDQISFRSKRQDVAPYIYLCPVYKKSMRTDLHFITMLKLESNDIPEHWILRSVALLCDIK</sequence>
<feature type="region of interest" description="Disordered" evidence="13">
    <location>
        <begin position="37"/>
        <end position="123"/>
    </location>
</feature>
<keyword evidence="4" id="KW-0493">Microtubule</keyword>
<dbReference type="Proteomes" id="UP000663842">
    <property type="component" value="Unassembled WGS sequence"/>
</dbReference>
<evidence type="ECO:0000256" key="8">
    <source>
        <dbReference type="ARBA" id="ARBA00023054"/>
    </source>
</evidence>
<evidence type="ECO:0000259" key="15">
    <source>
        <dbReference type="Pfam" id="PF12777"/>
    </source>
</evidence>
<dbReference type="InterPro" id="IPR043160">
    <property type="entry name" value="Dynein_C_barrel"/>
</dbReference>
<dbReference type="Gene3D" id="3.40.50.300">
    <property type="entry name" value="P-loop containing nucleotide triphosphate hydrolases"/>
    <property type="match status" value="1"/>
</dbReference>
<feature type="domain" description="Dynein heavy chain region D6 P-loop" evidence="14">
    <location>
        <begin position="592"/>
        <end position="667"/>
    </location>
</feature>
<evidence type="ECO:0000256" key="5">
    <source>
        <dbReference type="ARBA" id="ARBA00022741"/>
    </source>
</evidence>
<dbReference type="InterPro" id="IPR041658">
    <property type="entry name" value="AAA_lid_11"/>
</dbReference>
<dbReference type="FunFam" id="1.10.8.1220:FF:000001">
    <property type="entry name" value="Dynein axonemal heavy chain 5"/>
    <property type="match status" value="1"/>
</dbReference>
<evidence type="ECO:0000256" key="4">
    <source>
        <dbReference type="ARBA" id="ARBA00022701"/>
    </source>
</evidence>
<keyword evidence="6" id="KW-0067">ATP-binding</keyword>
<evidence type="ECO:0000256" key="9">
    <source>
        <dbReference type="ARBA" id="ARBA00023069"/>
    </source>
</evidence>
<evidence type="ECO:0000256" key="3">
    <source>
        <dbReference type="ARBA" id="ARBA00022490"/>
    </source>
</evidence>
<evidence type="ECO:0000313" key="19">
    <source>
        <dbReference type="EMBL" id="CAF3813495.1"/>
    </source>
</evidence>
<dbReference type="Pfam" id="PF12777">
    <property type="entry name" value="MT"/>
    <property type="match status" value="1"/>
</dbReference>
<evidence type="ECO:0000256" key="13">
    <source>
        <dbReference type="SAM" id="MobiDB-lite"/>
    </source>
</evidence>
<dbReference type="Gene3D" id="1.20.920.20">
    <property type="match status" value="2"/>
</dbReference>
<dbReference type="Pfam" id="PF18199">
    <property type="entry name" value="Dynein_C"/>
    <property type="match status" value="1"/>
</dbReference>
<dbReference type="AlphaFoldDB" id="A0A819C860"/>
<gene>
    <name evidence="19" type="ORF">UXM345_LOCUS5524</name>
</gene>
<keyword evidence="10" id="KW-0505">Motor protein</keyword>
<dbReference type="Pfam" id="PF18198">
    <property type="entry name" value="AAA_lid_11"/>
    <property type="match status" value="1"/>
</dbReference>
<evidence type="ECO:0000259" key="17">
    <source>
        <dbReference type="Pfam" id="PF18198"/>
    </source>
</evidence>
<feature type="compositionally biased region" description="Polar residues" evidence="13">
    <location>
        <begin position="53"/>
        <end position="63"/>
    </location>
</feature>
<evidence type="ECO:0000256" key="7">
    <source>
        <dbReference type="ARBA" id="ARBA00023017"/>
    </source>
</evidence>
<dbReference type="PANTHER" id="PTHR22878:SF63">
    <property type="entry name" value="DYNEIN AXONEMAL HEAVY CHAIN 10"/>
    <property type="match status" value="1"/>
</dbReference>
<evidence type="ECO:0000313" key="20">
    <source>
        <dbReference type="Proteomes" id="UP000663842"/>
    </source>
</evidence>
<dbReference type="GO" id="GO:0005524">
    <property type="term" value="F:ATP binding"/>
    <property type="evidence" value="ECO:0007669"/>
    <property type="project" value="UniProtKB-KW"/>
</dbReference>
<keyword evidence="12" id="KW-0966">Cell projection</keyword>
<evidence type="ECO:0000259" key="14">
    <source>
        <dbReference type="Pfam" id="PF03028"/>
    </source>
</evidence>
<feature type="domain" description="Dynein heavy chain C-terminal" evidence="18">
    <location>
        <begin position="875"/>
        <end position="1101"/>
    </location>
</feature>
<evidence type="ECO:0000256" key="10">
    <source>
        <dbReference type="ARBA" id="ARBA00023175"/>
    </source>
</evidence>
<protein>
    <recommendedName>
        <fullName evidence="21">Dynein heavy chain</fullName>
    </recommendedName>
</protein>
<feature type="domain" description="Dynein heavy chain coiled coil stalk" evidence="15">
    <location>
        <begin position="104"/>
        <end position="227"/>
    </location>
</feature>
<feature type="compositionally biased region" description="Basic residues" evidence="13">
    <location>
        <begin position="68"/>
        <end position="77"/>
    </location>
</feature>
<dbReference type="InterPro" id="IPR027417">
    <property type="entry name" value="P-loop_NTPase"/>
</dbReference>
<evidence type="ECO:0000259" key="18">
    <source>
        <dbReference type="Pfam" id="PF18199"/>
    </source>
</evidence>
<keyword evidence="7" id="KW-0243">Dynein</keyword>
<dbReference type="PANTHER" id="PTHR22878">
    <property type="entry name" value="DYNEIN HEAVY CHAIN 6, AXONEMAL-LIKE-RELATED"/>
    <property type="match status" value="1"/>
</dbReference>
<feature type="compositionally biased region" description="Low complexity" evidence="13">
    <location>
        <begin position="78"/>
        <end position="108"/>
    </location>
</feature>
<dbReference type="GO" id="GO:0007018">
    <property type="term" value="P:microtubule-based movement"/>
    <property type="evidence" value="ECO:0007669"/>
    <property type="project" value="InterPro"/>
</dbReference>
<dbReference type="GO" id="GO:0030286">
    <property type="term" value="C:dynein complex"/>
    <property type="evidence" value="ECO:0007669"/>
    <property type="project" value="UniProtKB-KW"/>
</dbReference>
<comment type="caution">
    <text evidence="19">The sequence shown here is derived from an EMBL/GenBank/DDBJ whole genome shotgun (WGS) entry which is preliminary data.</text>
</comment>
<dbReference type="GO" id="GO:0051959">
    <property type="term" value="F:dynein light intermediate chain binding"/>
    <property type="evidence" value="ECO:0007669"/>
    <property type="project" value="InterPro"/>
</dbReference>
<keyword evidence="5" id="KW-0547">Nucleotide-binding</keyword>
<dbReference type="Pfam" id="PF03028">
    <property type="entry name" value="Dynein_heavy"/>
    <property type="match status" value="1"/>
</dbReference>
<dbReference type="GO" id="GO:0008569">
    <property type="term" value="F:minus-end-directed microtubule motor activity"/>
    <property type="evidence" value="ECO:0007669"/>
    <property type="project" value="InterPro"/>
</dbReference>
<reference evidence="19" key="1">
    <citation type="submission" date="2021-02" db="EMBL/GenBank/DDBJ databases">
        <authorList>
            <person name="Nowell W R."/>
        </authorList>
    </citation>
    <scope>NUCLEOTIDE SEQUENCE</scope>
</reference>
<keyword evidence="11" id="KW-0206">Cytoskeleton</keyword>
<dbReference type="GO" id="GO:0045505">
    <property type="term" value="F:dynein intermediate chain binding"/>
    <property type="evidence" value="ECO:0007669"/>
    <property type="project" value="InterPro"/>
</dbReference>
<evidence type="ECO:0000256" key="11">
    <source>
        <dbReference type="ARBA" id="ARBA00023212"/>
    </source>
</evidence>
<feature type="domain" description="Dynein heavy chain AAA lid" evidence="17">
    <location>
        <begin position="708"/>
        <end position="819"/>
    </location>
</feature>
<proteinExistence type="inferred from homology"/>
<dbReference type="GO" id="GO:0005874">
    <property type="term" value="C:microtubule"/>
    <property type="evidence" value="ECO:0007669"/>
    <property type="project" value="UniProtKB-KW"/>
</dbReference>
<evidence type="ECO:0000256" key="2">
    <source>
        <dbReference type="ARBA" id="ARBA00008887"/>
    </source>
</evidence>
<dbReference type="GO" id="GO:0005930">
    <property type="term" value="C:axoneme"/>
    <property type="evidence" value="ECO:0007669"/>
    <property type="project" value="UniProtKB-SubCell"/>
</dbReference>
<dbReference type="InterPro" id="IPR026983">
    <property type="entry name" value="DHC"/>
</dbReference>
<evidence type="ECO:0008006" key="21">
    <source>
        <dbReference type="Google" id="ProtNLM"/>
    </source>
</evidence>
<accession>A0A819C860</accession>
<evidence type="ECO:0000256" key="6">
    <source>
        <dbReference type="ARBA" id="ARBA00022840"/>
    </source>
</evidence>
<dbReference type="InterPro" id="IPR004273">
    <property type="entry name" value="Dynein_heavy_D6_P-loop"/>
</dbReference>
<keyword evidence="9" id="KW-0969">Cilium</keyword>
<feature type="domain" description="Dynein heavy chain ATP-binding dynein motor region" evidence="16">
    <location>
        <begin position="257"/>
        <end position="327"/>
    </location>
</feature>
<dbReference type="EMBL" id="CAJOBF010000411">
    <property type="protein sequence ID" value="CAF3813495.1"/>
    <property type="molecule type" value="Genomic_DNA"/>
</dbReference>
<dbReference type="InterPro" id="IPR024743">
    <property type="entry name" value="Dynein_HC_stalk"/>
</dbReference>
<dbReference type="Gene3D" id="1.10.8.720">
    <property type="entry name" value="Region D6 of dynein motor"/>
    <property type="match status" value="1"/>
</dbReference>
<dbReference type="InterPro" id="IPR042219">
    <property type="entry name" value="AAA_lid_11_sf"/>
</dbReference>
<dbReference type="Gene3D" id="3.10.490.20">
    <property type="match status" value="1"/>
</dbReference>
<keyword evidence="3" id="KW-0963">Cytoplasm</keyword>
<dbReference type="InterPro" id="IPR035706">
    <property type="entry name" value="AAA_9"/>
</dbReference>
<dbReference type="Pfam" id="PF12781">
    <property type="entry name" value="AAA_9"/>
    <property type="match status" value="1"/>
</dbReference>
<dbReference type="InterPro" id="IPR041228">
    <property type="entry name" value="Dynein_C"/>
</dbReference>
<dbReference type="Gene3D" id="1.10.8.1220">
    <property type="match status" value="1"/>
</dbReference>
<comment type="similarity">
    <text evidence="2">Belongs to the dynein heavy chain family.</text>
</comment>
<organism evidence="19 20">
    <name type="scientific">Rotaria magnacalcarata</name>
    <dbReference type="NCBI Taxonomy" id="392030"/>
    <lineage>
        <taxon>Eukaryota</taxon>
        <taxon>Metazoa</taxon>
        <taxon>Spiralia</taxon>
        <taxon>Gnathifera</taxon>
        <taxon>Rotifera</taxon>
        <taxon>Eurotatoria</taxon>
        <taxon>Bdelloidea</taxon>
        <taxon>Philodinida</taxon>
        <taxon>Philodinidae</taxon>
        <taxon>Rotaria</taxon>
    </lineage>
</organism>
<evidence type="ECO:0000256" key="12">
    <source>
        <dbReference type="ARBA" id="ARBA00023273"/>
    </source>
</evidence>
<dbReference type="FunFam" id="3.10.490.20:FF:000010">
    <property type="entry name" value="Dynein heavy chain, putative"/>
    <property type="match status" value="1"/>
</dbReference>
<keyword evidence="8" id="KW-0175">Coiled coil</keyword>
<name>A0A819C860_9BILA</name>
<feature type="compositionally biased region" description="Basic and acidic residues" evidence="13">
    <location>
        <begin position="109"/>
        <end position="119"/>
    </location>
</feature>
<evidence type="ECO:0000259" key="16">
    <source>
        <dbReference type="Pfam" id="PF12781"/>
    </source>
</evidence>
<dbReference type="Gene3D" id="1.20.1270.280">
    <property type="match status" value="1"/>
</dbReference>
<comment type="subcellular location">
    <subcellularLocation>
        <location evidence="1">Cytoplasm</location>
        <location evidence="1">Cytoskeleton</location>
        <location evidence="1">Cilium axoneme</location>
    </subcellularLocation>
</comment>